<keyword evidence="5" id="KW-1185">Reference proteome</keyword>
<dbReference type="AlphaFoldDB" id="A0A814Q2Q9"/>
<dbReference type="EMBL" id="CAJNOQ010005843">
    <property type="protein sequence ID" value="CAF1113668.1"/>
    <property type="molecule type" value="Genomic_DNA"/>
</dbReference>
<comment type="caution">
    <text evidence="1">The sequence shown here is derived from an EMBL/GenBank/DDBJ whole genome shotgun (WGS) entry which is preliminary data.</text>
</comment>
<evidence type="ECO:0000313" key="5">
    <source>
        <dbReference type="Proteomes" id="UP000663829"/>
    </source>
</evidence>
<dbReference type="Proteomes" id="UP000677228">
    <property type="component" value="Unassembled WGS sequence"/>
</dbReference>
<dbReference type="EMBL" id="CAJOBA010053699">
    <property type="protein sequence ID" value="CAF4267500.1"/>
    <property type="molecule type" value="Genomic_DNA"/>
</dbReference>
<reference evidence="1" key="1">
    <citation type="submission" date="2021-02" db="EMBL/GenBank/DDBJ databases">
        <authorList>
            <person name="Nowell W R."/>
        </authorList>
    </citation>
    <scope>NUCLEOTIDE SEQUENCE</scope>
</reference>
<dbReference type="Proteomes" id="UP000681722">
    <property type="component" value="Unassembled WGS sequence"/>
</dbReference>
<name>A0A814Q2Q9_9BILA</name>
<gene>
    <name evidence="1" type="ORF">GPM918_LOCUS19354</name>
    <name evidence="2" type="ORF">OVA965_LOCUS35874</name>
    <name evidence="3" type="ORF">SRO942_LOCUS19351</name>
    <name evidence="4" type="ORF">TMI583_LOCUS36855</name>
</gene>
<evidence type="ECO:0000313" key="1">
    <source>
        <dbReference type="EMBL" id="CAF1113668.1"/>
    </source>
</evidence>
<evidence type="ECO:0000313" key="2">
    <source>
        <dbReference type="EMBL" id="CAF1476464.1"/>
    </source>
</evidence>
<dbReference type="Proteomes" id="UP000663829">
    <property type="component" value="Unassembled WGS sequence"/>
</dbReference>
<dbReference type="EMBL" id="CAJOBC010005843">
    <property type="protein sequence ID" value="CAF3877815.1"/>
    <property type="molecule type" value="Genomic_DNA"/>
</dbReference>
<accession>A0A814Q2Q9</accession>
<proteinExistence type="predicted"/>
<dbReference type="Proteomes" id="UP000682733">
    <property type="component" value="Unassembled WGS sequence"/>
</dbReference>
<sequence>MNTPCTSFENENRLHLFCSSFNFDQYPLNRLHSLSLIEIKFNELLHLSSRFHILLPKLQLLTIETHQPISVFQLNNLCTTTIFNRLALASLRICSLTFYHSNRVLVQNKIVESNIEILNIGYLCSVNNLLTILQCTKHLRRLSIALWEDADHYAGNINSISMVCSSLKYFHLNLAFDVSFQKLLNVFHYMPNLETLIIKGTFGDKHYIKGEESKHVFSTILTLLKRFSLNIETKQRQPLSIDVSDLSSRYFTDYWQQQNFNVHYQIDPSRSMLNVNGVPVRASHVKLVVDGRFIR</sequence>
<protein>
    <submittedName>
        <fullName evidence="1">Uncharacterized protein</fullName>
    </submittedName>
</protein>
<organism evidence="1 5">
    <name type="scientific">Didymodactylos carnosus</name>
    <dbReference type="NCBI Taxonomy" id="1234261"/>
    <lineage>
        <taxon>Eukaryota</taxon>
        <taxon>Metazoa</taxon>
        <taxon>Spiralia</taxon>
        <taxon>Gnathifera</taxon>
        <taxon>Rotifera</taxon>
        <taxon>Eurotatoria</taxon>
        <taxon>Bdelloidea</taxon>
        <taxon>Philodinida</taxon>
        <taxon>Philodinidae</taxon>
        <taxon>Didymodactylos</taxon>
    </lineage>
</organism>
<dbReference type="EMBL" id="CAJNOK010031795">
    <property type="protein sequence ID" value="CAF1476464.1"/>
    <property type="molecule type" value="Genomic_DNA"/>
</dbReference>
<evidence type="ECO:0000313" key="4">
    <source>
        <dbReference type="EMBL" id="CAF4267500.1"/>
    </source>
</evidence>
<evidence type="ECO:0000313" key="3">
    <source>
        <dbReference type="EMBL" id="CAF3877815.1"/>
    </source>
</evidence>